<dbReference type="PANTHER" id="PTHR42951:SF4">
    <property type="entry name" value="ACYL-COENZYME A THIOESTERASE MBLAC2"/>
    <property type="match status" value="1"/>
</dbReference>
<name>A0A2I8VMQ1_9EURY</name>
<keyword evidence="2" id="KW-0378">Hydrolase</keyword>
<dbReference type="AlphaFoldDB" id="A0A2I8VMQ1"/>
<evidence type="ECO:0000259" key="1">
    <source>
        <dbReference type="SMART" id="SM00849"/>
    </source>
</evidence>
<dbReference type="EMBL" id="CP026309">
    <property type="protein sequence ID" value="AUV83198.1"/>
    <property type="molecule type" value="Genomic_DNA"/>
</dbReference>
<proteinExistence type="predicted"/>
<evidence type="ECO:0000313" key="2">
    <source>
        <dbReference type="EMBL" id="AUV83198.1"/>
    </source>
</evidence>
<dbReference type="Gene3D" id="3.60.15.10">
    <property type="entry name" value="Ribonuclease Z/Hydroxyacylglutathione hydrolase-like"/>
    <property type="match status" value="1"/>
</dbReference>
<dbReference type="InterPro" id="IPR037482">
    <property type="entry name" value="ST1585_MBL-fold"/>
</dbReference>
<protein>
    <submittedName>
        <fullName evidence="2">MBL fold metallo-hydrolase</fullName>
    </submittedName>
</protein>
<dbReference type="SMART" id="SM00849">
    <property type="entry name" value="Lactamase_B"/>
    <property type="match status" value="1"/>
</dbReference>
<keyword evidence="3" id="KW-1185">Reference proteome</keyword>
<dbReference type="GeneID" id="35593903"/>
<sequence>MAIGDRFEVPDSTDLYYVDVGAYGVPEYGTVYVVDAERPAVVDTGLGRNREYVFDLLDELGADPEYIVATHVHLDHAGGAGYLAERYPEATVVTPERGVEHLVDPSRLVAGTKAAVEDQWKYYDEPLPVPEERIEGLTDGDVLDLGDRALTVHHAPGHAPHHCFLHDDGDDVVFTADAAGIFVPETGDVRPTSPPAQFHLEKSLADADTITALDPDILCYGHFGARAYEAGVMDEYKRTLVEWVEAVRSKRIELADDGAVIDYFMDHTDMVDVWGPEKARAEERLNTKGVLGYLDYVGET</sequence>
<dbReference type="InterPro" id="IPR001279">
    <property type="entry name" value="Metallo-B-lactamas"/>
</dbReference>
<dbReference type="OrthoDB" id="197151at2157"/>
<dbReference type="PANTHER" id="PTHR42951">
    <property type="entry name" value="METALLO-BETA-LACTAMASE DOMAIN-CONTAINING"/>
    <property type="match status" value="1"/>
</dbReference>
<dbReference type="SUPFAM" id="SSF56281">
    <property type="entry name" value="Metallo-hydrolase/oxidoreductase"/>
    <property type="match status" value="1"/>
</dbReference>
<dbReference type="RefSeq" id="WP_103426887.1">
    <property type="nucleotide sequence ID" value="NZ_CP026309.1"/>
</dbReference>
<dbReference type="Pfam" id="PF00753">
    <property type="entry name" value="Lactamase_B"/>
    <property type="match status" value="1"/>
</dbReference>
<dbReference type="Proteomes" id="UP000236584">
    <property type="component" value="Chromosome"/>
</dbReference>
<dbReference type="CDD" id="cd07726">
    <property type="entry name" value="ST1585-like_MBL-fold"/>
    <property type="match status" value="1"/>
</dbReference>
<dbReference type="InterPro" id="IPR050855">
    <property type="entry name" value="NDM-1-like"/>
</dbReference>
<accession>A0A2I8VMQ1</accession>
<evidence type="ECO:0000313" key="3">
    <source>
        <dbReference type="Proteomes" id="UP000236584"/>
    </source>
</evidence>
<feature type="domain" description="Metallo-beta-lactamase" evidence="1">
    <location>
        <begin position="28"/>
        <end position="222"/>
    </location>
</feature>
<dbReference type="GO" id="GO:0016787">
    <property type="term" value="F:hydrolase activity"/>
    <property type="evidence" value="ECO:0007669"/>
    <property type="project" value="UniProtKB-KW"/>
</dbReference>
<gene>
    <name evidence="2" type="ORF">C2R22_17385</name>
</gene>
<dbReference type="InterPro" id="IPR036866">
    <property type="entry name" value="RibonucZ/Hydroxyglut_hydro"/>
</dbReference>
<dbReference type="KEGG" id="srub:C2R22_17385"/>
<reference evidence="2 3" key="1">
    <citation type="submission" date="2018-01" db="EMBL/GenBank/DDBJ databases">
        <title>Complete genome sequence of Salinigranum rubrum GX10T, an extremely halophilic archaeon isolated from a marine solar saltern.</title>
        <authorList>
            <person name="Han S."/>
        </authorList>
    </citation>
    <scope>NUCLEOTIDE SEQUENCE [LARGE SCALE GENOMIC DNA]</scope>
    <source>
        <strain evidence="2 3">GX10</strain>
    </source>
</reference>
<organism evidence="2 3">
    <name type="scientific">Salinigranum rubrum</name>
    <dbReference type="NCBI Taxonomy" id="755307"/>
    <lineage>
        <taxon>Archaea</taxon>
        <taxon>Methanobacteriati</taxon>
        <taxon>Methanobacteriota</taxon>
        <taxon>Stenosarchaea group</taxon>
        <taxon>Halobacteria</taxon>
        <taxon>Halobacteriales</taxon>
        <taxon>Haloferacaceae</taxon>
        <taxon>Salinigranum</taxon>
    </lineage>
</organism>